<gene>
    <name evidence="2" type="ORF">ENS31_01260</name>
</gene>
<dbReference type="NCBIfam" id="TIGR04183">
    <property type="entry name" value="Por_Secre_tail"/>
    <property type="match status" value="1"/>
</dbReference>
<evidence type="ECO:0000259" key="1">
    <source>
        <dbReference type="Pfam" id="PF18962"/>
    </source>
</evidence>
<proteinExistence type="predicted"/>
<organism evidence="2">
    <name type="scientific">Ignavibacterium album</name>
    <dbReference type="NCBI Taxonomy" id="591197"/>
    <lineage>
        <taxon>Bacteria</taxon>
        <taxon>Pseudomonadati</taxon>
        <taxon>Ignavibacteriota</taxon>
        <taxon>Ignavibacteria</taxon>
        <taxon>Ignavibacteriales</taxon>
        <taxon>Ignavibacteriaceae</taxon>
        <taxon>Ignavibacterium</taxon>
    </lineage>
</organism>
<evidence type="ECO:0000313" key="2">
    <source>
        <dbReference type="EMBL" id="HFI90138.1"/>
    </source>
</evidence>
<comment type="caution">
    <text evidence="2">The sequence shown here is derived from an EMBL/GenBank/DDBJ whole genome shotgun (WGS) entry which is preliminary data.</text>
</comment>
<name>A0A7V3E6D8_9BACT</name>
<reference evidence="2" key="1">
    <citation type="journal article" date="2020" name="mSystems">
        <title>Genome- and Community-Level Interaction Insights into Carbon Utilization and Element Cycling Functions of Hydrothermarchaeota in Hydrothermal Sediment.</title>
        <authorList>
            <person name="Zhou Z."/>
            <person name="Liu Y."/>
            <person name="Xu W."/>
            <person name="Pan J."/>
            <person name="Luo Z.H."/>
            <person name="Li M."/>
        </authorList>
    </citation>
    <scope>NUCLEOTIDE SEQUENCE [LARGE SCALE GENOMIC DNA]</scope>
    <source>
        <strain evidence="2">SpSt-479</strain>
    </source>
</reference>
<dbReference type="EMBL" id="DSUJ01000002">
    <property type="protein sequence ID" value="HFI90138.1"/>
    <property type="molecule type" value="Genomic_DNA"/>
</dbReference>
<dbReference type="Gene3D" id="2.60.40.4070">
    <property type="match status" value="1"/>
</dbReference>
<dbReference type="InterPro" id="IPR026444">
    <property type="entry name" value="Secre_tail"/>
</dbReference>
<dbReference type="Pfam" id="PF18962">
    <property type="entry name" value="Por_Secre_tail"/>
    <property type="match status" value="1"/>
</dbReference>
<accession>A0A7V3E6D8</accession>
<feature type="domain" description="Secretion system C-terminal sorting" evidence="1">
    <location>
        <begin position="107"/>
        <end position="182"/>
    </location>
</feature>
<sequence>MFSQGEQVRFKVELMDNNSGELLGVFDDVVYDQNNLSDFENILYQVNTQGIGQRTVKLRLRIEENINPAVSMVDRIDNEGALAKGKRKELKYEGETIPKEFALEQNYPNPFNPSTIIQYAVSSRQQVTLKVYDVLGNEVVTLVNEYQEPGRYKVEFDASALSSGVYIYKIQAGGFVSSKKMILVK</sequence>
<protein>
    <submittedName>
        <fullName evidence="2">T9SS type A sorting domain-containing protein</fullName>
    </submittedName>
</protein>
<dbReference type="AlphaFoldDB" id="A0A7V3E6D8"/>